<dbReference type="eggNOG" id="COG0695">
    <property type="taxonomic scope" value="Bacteria"/>
</dbReference>
<evidence type="ECO:0000313" key="2">
    <source>
        <dbReference type="Proteomes" id="UP000000214"/>
    </source>
</evidence>
<reference evidence="1 2" key="1">
    <citation type="journal article" date="2012" name="BMC Genomics">
        <title>The genome sequence of Propionibacterium acidipropionici provides insights into its biotechnological and industrial potential.</title>
        <authorList>
            <person name="Parizzi L.P."/>
            <person name="Grassi M.C."/>
            <person name="Llerena L.A."/>
            <person name="Carazzolle M.F."/>
            <person name="Queiroz V.L."/>
            <person name="Lunardi I."/>
            <person name="Zeidler A.F."/>
            <person name="Teixeira P.J."/>
            <person name="Mieczkowski P."/>
            <person name="Rincones J."/>
            <person name="Pereira G.A."/>
        </authorList>
    </citation>
    <scope>NUCLEOTIDE SEQUENCE [LARGE SCALE GENOMIC DNA]</scope>
    <source>
        <strain evidence="2">ATCC 4875 / DSM 20272 / JCM 6432 / NBRC 12425 / NCIMB 8070</strain>
    </source>
</reference>
<organism evidence="1 2">
    <name type="scientific">Acidipropionibacterium acidipropionici (strain ATCC 4875 / DSM 20272 / JCM 6432 / NBRC 12425 / NCIMB 8070 / 4)</name>
    <name type="common">Propionibacterium acidipropionici</name>
    <dbReference type="NCBI Taxonomy" id="1171373"/>
    <lineage>
        <taxon>Bacteria</taxon>
        <taxon>Bacillati</taxon>
        <taxon>Actinomycetota</taxon>
        <taxon>Actinomycetes</taxon>
        <taxon>Propionibacteriales</taxon>
        <taxon>Propionibacteriaceae</taxon>
        <taxon>Acidipropionibacterium</taxon>
    </lineage>
</organism>
<dbReference type="RefSeq" id="WP_015068934.1">
    <property type="nucleotide sequence ID" value="NC_019395.1"/>
</dbReference>
<dbReference type="HOGENOM" id="CLU_174750_0_0_11"/>
<gene>
    <name evidence="1" type="ordered locus">PACID_01660</name>
</gene>
<dbReference type="PATRIC" id="fig|1171373.8.peg.166"/>
<dbReference type="Proteomes" id="UP000000214">
    <property type="component" value="Chromosome"/>
</dbReference>
<dbReference type="KEGG" id="pbo:PACID_01660"/>
<dbReference type="AlphaFoldDB" id="K7S0C8"/>
<dbReference type="EMBL" id="CP003493">
    <property type="protein sequence ID" value="AFV88017.1"/>
    <property type="molecule type" value="Genomic_DNA"/>
</dbReference>
<evidence type="ECO:0008006" key="3">
    <source>
        <dbReference type="Google" id="ProtNLM"/>
    </source>
</evidence>
<sequence>MDMTHHPPTTAETNVSGLPGVTLLVTTGCQYCEDARSELSARSSRAELDLDIVSVGSAYGKALQAAHRPAMFPLVLIDGKRFSVGRLPRRKLDRALSKRAVR</sequence>
<evidence type="ECO:0000313" key="1">
    <source>
        <dbReference type="EMBL" id="AFV88017.1"/>
    </source>
</evidence>
<proteinExistence type="predicted"/>
<dbReference type="Gene3D" id="3.40.30.10">
    <property type="entry name" value="Glutaredoxin"/>
    <property type="match status" value="1"/>
</dbReference>
<accession>K7S0C8</accession>
<protein>
    <recommendedName>
        <fullName evidence="3">Glutaredoxin</fullName>
    </recommendedName>
</protein>
<name>K7S0C8_ACIA4</name>
<dbReference type="InterPro" id="IPR036249">
    <property type="entry name" value="Thioredoxin-like_sf"/>
</dbReference>
<dbReference type="STRING" id="1171373.PACID_01660"/>
<dbReference type="SUPFAM" id="SSF52833">
    <property type="entry name" value="Thioredoxin-like"/>
    <property type="match status" value="1"/>
</dbReference>